<dbReference type="InterPro" id="IPR036525">
    <property type="entry name" value="Tubulin/FtsZ_GTPase_sf"/>
</dbReference>
<reference evidence="1 2" key="1">
    <citation type="journal article" date="2019" name="Int. J. Syst. Evol. Microbiol.">
        <title>The Global Catalogue of Microorganisms (GCM) 10K type strain sequencing project: providing services to taxonomists for standard genome sequencing and annotation.</title>
        <authorList>
            <consortium name="The Broad Institute Genomics Platform"/>
            <consortium name="The Broad Institute Genome Sequencing Center for Infectious Disease"/>
            <person name="Wu L."/>
            <person name="Ma J."/>
        </authorList>
    </citation>
    <scope>NUCLEOTIDE SEQUENCE [LARGE SCALE GENOMIC DNA]</scope>
    <source>
        <strain evidence="1 2">JCM 14902</strain>
    </source>
</reference>
<proteinExistence type="predicted"/>
<dbReference type="Pfam" id="PF13809">
    <property type="entry name" value="Tubulin_2"/>
    <property type="match status" value="1"/>
</dbReference>
<comment type="caution">
    <text evidence="1">The sequence shown here is derived from an EMBL/GenBank/DDBJ whole genome shotgun (WGS) entry which is preliminary data.</text>
</comment>
<accession>A0ABN2SCI7</accession>
<protein>
    <submittedName>
        <fullName evidence="1">Tubulin-like doman-containing protein</fullName>
    </submittedName>
</protein>
<organism evidence="1 2">
    <name type="scientific">Microbacterium pumilum</name>
    <dbReference type="NCBI Taxonomy" id="344165"/>
    <lineage>
        <taxon>Bacteria</taxon>
        <taxon>Bacillati</taxon>
        <taxon>Actinomycetota</taxon>
        <taxon>Actinomycetes</taxon>
        <taxon>Micrococcales</taxon>
        <taxon>Microbacteriaceae</taxon>
        <taxon>Microbacterium</taxon>
    </lineage>
</organism>
<gene>
    <name evidence="1" type="ORF">GCM10009777_17820</name>
</gene>
<sequence>MLRPFLLIGVGGSGGKTLRGIKYQLELKLQQVGWKSGIPAAWQFLHFDTPTAQDGVDYAIPFLPHQEYKGLVSTGASYNTVYGSIESAHSANAAVHQDIQRQLPNPRSVKVDVTKGAGQYRAVGRAVALASTKDIATAARTAIARLGDASALAELQTLAQVLRTRGEGGDGSPTVIVISSVAGGSGAGQFLDIIEVVKSTAKQNPWSNQFFSILYAPDVFDQLNVTAGMPGNALAAIAETMNGFWTESPSEATLELLKHQGVAPAYGNAMDRVGAAYPFIVGRSNSKVTFEDQSAVYNAVATSLTAWMTDERVQDDMIAYSSGNWQARVGANVLPDNSGLASPVHHSPPFSSMGFGRVTLGREKFLEYSAERFTRSVIDRVLHAHAEDDPLFARKTEREWIESRADSAYQRFIRDLRLNEESEANNQIIDALRAADNLTQIKAELEHGVDQRLSEPSQLDKSGGLDLTVWADRLLHEYSQRVGELLQRDLRARQVLLADWVKEMPSHILHTIADYVAQIGLPAVVSMLGRLDRTLKSTADGLEAEAHQLEDWVGSLRSLVADELRQAPNQQSIRPDQDVVHHAIERLTQALEWATEARLRQSASGLVAELRDDFLSPLGRYLEGSLVSLRQRVTTRKTADNRDNEYEFWPTRNDHTVPRKYEPAPNERLLIEHTEYPAEFERLVRASVEGTEAKYQDAILEVMTQVLVGQPPAQVREADATSWSLIGNPRSWKPTISGDPESPYSPQAPHFSMESSPEVYLERARLWMRREGTPFHAYISEDLLSFFDQASLPPDVFAARRDRYREQLQAALGASEPLVKLNPGLLRAVHDKAINEDTSLVVSSIPFREGTELFEVTKGVLGQMGFWDDTTSESWFQDARVDGIEVFAMSGFPYQPIVMDSVMEPIARGWLKQSNTQDSREAFWQFKRARLLGEAIPADPKVVSSMVRGWYVAKALGRLDVNTEQGERGPKLAVWDAASRAHAVFPHPLLHRRNALPVDYPGVVLQSLTIALALCNVDGTLTPLAPYRALSALGGEDGAPAPALIAWLQRGTLDRGAPVPPASRAGTAEGDLASRQTALRDYLSSELQRFHRDVVNQDDSVSVYDFPVSWEIRDEIIGALEGLTSAVMATRTDDTGV</sequence>
<keyword evidence="2" id="KW-1185">Reference proteome</keyword>
<evidence type="ECO:0000313" key="2">
    <source>
        <dbReference type="Proteomes" id="UP001500326"/>
    </source>
</evidence>
<name>A0ABN2SCI7_9MICO</name>
<dbReference type="RefSeq" id="WP_344060692.1">
    <property type="nucleotide sequence ID" value="NZ_BAAAOH010000001.1"/>
</dbReference>
<dbReference type="EMBL" id="BAAAOH010000001">
    <property type="protein sequence ID" value="GAA1984323.1"/>
    <property type="molecule type" value="Genomic_DNA"/>
</dbReference>
<evidence type="ECO:0000313" key="1">
    <source>
        <dbReference type="EMBL" id="GAA1984323.1"/>
    </source>
</evidence>
<dbReference type="Proteomes" id="UP001500326">
    <property type="component" value="Unassembled WGS sequence"/>
</dbReference>
<dbReference type="Gene3D" id="3.40.50.1440">
    <property type="entry name" value="Tubulin/FtsZ, GTPase domain"/>
    <property type="match status" value="1"/>
</dbReference>
<dbReference type="InterPro" id="IPR025904">
    <property type="entry name" value="Tubulin-like"/>
</dbReference>